<evidence type="ECO:0000313" key="3">
    <source>
        <dbReference type="Proteomes" id="UP000014127"/>
    </source>
</evidence>
<feature type="domain" description="ORF6C" evidence="1">
    <location>
        <begin position="113"/>
        <end position="221"/>
    </location>
</feature>
<dbReference type="EMBL" id="AHYR01000004">
    <property type="protein sequence ID" value="EOT42777.1"/>
    <property type="molecule type" value="Genomic_DNA"/>
</dbReference>
<accession>S1N6W7</accession>
<dbReference type="HOGENOM" id="CLU_046670_2_0_9"/>
<proteinExistence type="predicted"/>
<dbReference type="Pfam" id="PF10552">
    <property type="entry name" value="ORF6C"/>
    <property type="match status" value="1"/>
</dbReference>
<organism evidence="2 3">
    <name type="scientific">Enterococcus dispar ATCC 51266</name>
    <dbReference type="NCBI Taxonomy" id="1139219"/>
    <lineage>
        <taxon>Bacteria</taxon>
        <taxon>Bacillati</taxon>
        <taxon>Bacillota</taxon>
        <taxon>Bacilli</taxon>
        <taxon>Lactobacillales</taxon>
        <taxon>Enterococcaceae</taxon>
        <taxon>Enterococcus</taxon>
    </lineage>
</organism>
<dbReference type="NCBIfam" id="TIGR02681">
    <property type="entry name" value="phage_pRha"/>
    <property type="match status" value="1"/>
</dbReference>
<comment type="caution">
    <text evidence="2">The sequence shown here is derived from an EMBL/GenBank/DDBJ whole genome shotgun (WGS) entry which is preliminary data.</text>
</comment>
<dbReference type="InterPro" id="IPR018878">
    <property type="entry name" value="ORF6C_dom"/>
</dbReference>
<dbReference type="PATRIC" id="fig|1139219.3.peg.1098"/>
<dbReference type="Pfam" id="PF09669">
    <property type="entry name" value="Phage_pRha"/>
    <property type="match status" value="1"/>
</dbReference>
<dbReference type="OrthoDB" id="9812611at2"/>
<evidence type="ECO:0000259" key="1">
    <source>
        <dbReference type="Pfam" id="PF10552"/>
    </source>
</evidence>
<dbReference type="AlphaFoldDB" id="S1N6W7"/>
<reference evidence="2 3" key="1">
    <citation type="submission" date="2013-03" db="EMBL/GenBank/DDBJ databases">
        <title>The Genome Sequence of Enterococcus dispar ATCC_51266 (Illumina only assembly).</title>
        <authorList>
            <consortium name="The Broad Institute Genomics Platform"/>
            <consortium name="The Broad Institute Genome Sequencing Center for Infectious Disease"/>
            <person name="Earl A."/>
            <person name="Russ C."/>
            <person name="Gilmore M."/>
            <person name="Surin D."/>
            <person name="Walker B."/>
            <person name="Young S."/>
            <person name="Zeng Q."/>
            <person name="Gargeya S."/>
            <person name="Fitzgerald M."/>
            <person name="Haas B."/>
            <person name="Abouelleil A."/>
            <person name="Allen A.W."/>
            <person name="Alvarado L."/>
            <person name="Arachchi H.M."/>
            <person name="Berlin A.M."/>
            <person name="Chapman S.B."/>
            <person name="Gainer-Dewar J."/>
            <person name="Goldberg J."/>
            <person name="Griggs A."/>
            <person name="Gujja S."/>
            <person name="Hansen M."/>
            <person name="Howarth C."/>
            <person name="Imamovic A."/>
            <person name="Ireland A."/>
            <person name="Larimer J."/>
            <person name="McCowan C."/>
            <person name="Murphy C."/>
            <person name="Pearson M."/>
            <person name="Poon T.W."/>
            <person name="Priest M."/>
            <person name="Roberts A."/>
            <person name="Saif S."/>
            <person name="Shea T."/>
            <person name="Sisk P."/>
            <person name="Sykes S."/>
            <person name="Wortman J."/>
            <person name="Nusbaum C."/>
            <person name="Birren B."/>
        </authorList>
    </citation>
    <scope>NUCLEOTIDE SEQUENCE [LARGE SCALE GENOMIC DNA]</scope>
    <source>
        <strain evidence="2 3">ATCC 51266</strain>
    </source>
</reference>
<sequence length="235" mass="27301">MKVLEKTITSLEVAEMVERRHDQVLRDIQKIIEHLDDHKNVVVNYFIESTYQDAKNEERLCYSLTKKGCELYSTRMTGAKGTQFALAYIERFNEMETAIKEQSLKIPQSPQEALRLMFQYQENTSEKVEKVEERVTDLEENIVLSAGDYGYVTRRINQRVAEVGRSFGKLTNKQRGELHRDINSGVKKITGVSTRTQLRQKHFQTVLDYITDWEPSTATKTVVRQMSLELGEDNE</sequence>
<protein>
    <recommendedName>
        <fullName evidence="1">ORF6C domain-containing protein</fullName>
    </recommendedName>
</protein>
<name>S1N6W7_9ENTE</name>
<dbReference type="InterPro" id="IPR014054">
    <property type="entry name" value="Phage_regulatory_Rha"/>
</dbReference>
<keyword evidence="3" id="KW-1185">Reference proteome</keyword>
<dbReference type="eggNOG" id="COG3646">
    <property type="taxonomic scope" value="Bacteria"/>
</dbReference>
<dbReference type="RefSeq" id="WP_016172316.1">
    <property type="nucleotide sequence ID" value="NZ_ASWK01000001.1"/>
</dbReference>
<dbReference type="Proteomes" id="UP000014127">
    <property type="component" value="Unassembled WGS sequence"/>
</dbReference>
<gene>
    <name evidence="2" type="ORF">OMK_01138</name>
</gene>
<evidence type="ECO:0000313" key="2">
    <source>
        <dbReference type="EMBL" id="EOT42777.1"/>
    </source>
</evidence>